<protein>
    <recommendedName>
        <fullName evidence="3">Winged helix DNA-binding domain-containing protein</fullName>
    </recommendedName>
</protein>
<gene>
    <name evidence="1" type="ORF">HNR61_004888</name>
</gene>
<dbReference type="Proteomes" id="UP000572680">
    <property type="component" value="Unassembled WGS sequence"/>
</dbReference>
<accession>A0A7W3LS14</accession>
<reference evidence="1 2" key="1">
    <citation type="submission" date="2020-08" db="EMBL/GenBank/DDBJ databases">
        <title>Genomic Encyclopedia of Type Strains, Phase IV (KMG-IV): sequencing the most valuable type-strain genomes for metagenomic binning, comparative biology and taxonomic classification.</title>
        <authorList>
            <person name="Goeker M."/>
        </authorList>
    </citation>
    <scope>NUCLEOTIDE SEQUENCE [LARGE SCALE GENOMIC DNA]</scope>
    <source>
        <strain evidence="1 2">DSM 44197</strain>
    </source>
</reference>
<dbReference type="InterPro" id="IPR009351">
    <property type="entry name" value="AlkZ-like"/>
</dbReference>
<sequence length="365" mass="38850">MTRPTAPELDRRSVLARRAEVQDLISPARRATDVRGLGIGLQDTPRGSGLAGVRARTAQPAAEVGRLLDGGPLVLAITVRGAPHVLARAGLGLLTAALVPLQESEAEEVATVAAAMRAVAGGRPVSRPELSGALNDRVPDTSRSWCERCGAVHVREELFRRATLHAGLELDPNESSPVVFRPVTGAAGAGHEGAEARAELVRRFVHLLGVTRPDELAAWLGYRPGEARRLWDLVAGELLPVQVEGRRRWALASDLDALRGAAGAGAGGVRLLPPSDPYLLGDRALVVPDRAHQRLIWRAVANPGVLLADGEIAGLWRHRMTGRRLAVAVTPFTALASSRRAGVREEAERVAALRGADRVELTFDS</sequence>
<dbReference type="AlphaFoldDB" id="A0A7W3LS14"/>
<keyword evidence="2" id="KW-1185">Reference proteome</keyword>
<evidence type="ECO:0008006" key="3">
    <source>
        <dbReference type="Google" id="ProtNLM"/>
    </source>
</evidence>
<name>A0A7W3LS14_ACTNM</name>
<evidence type="ECO:0000313" key="1">
    <source>
        <dbReference type="EMBL" id="MBA8953238.1"/>
    </source>
</evidence>
<organism evidence="1 2">
    <name type="scientific">Actinomadura namibiensis</name>
    <dbReference type="NCBI Taxonomy" id="182080"/>
    <lineage>
        <taxon>Bacteria</taxon>
        <taxon>Bacillati</taxon>
        <taxon>Actinomycetota</taxon>
        <taxon>Actinomycetes</taxon>
        <taxon>Streptosporangiales</taxon>
        <taxon>Thermomonosporaceae</taxon>
        <taxon>Actinomadura</taxon>
    </lineage>
</organism>
<dbReference type="Pfam" id="PF06224">
    <property type="entry name" value="AlkZ-like"/>
    <property type="match status" value="1"/>
</dbReference>
<dbReference type="PANTHER" id="PTHR38479:SF2">
    <property type="entry name" value="WINGED HELIX DNA-BINDING DOMAIN-CONTAINING PROTEIN"/>
    <property type="match status" value="1"/>
</dbReference>
<dbReference type="EMBL" id="JACJIA010000006">
    <property type="protein sequence ID" value="MBA8953238.1"/>
    <property type="molecule type" value="Genomic_DNA"/>
</dbReference>
<evidence type="ECO:0000313" key="2">
    <source>
        <dbReference type="Proteomes" id="UP000572680"/>
    </source>
</evidence>
<dbReference type="RefSeq" id="WP_182845430.1">
    <property type="nucleotide sequence ID" value="NZ_BAAALP010000059.1"/>
</dbReference>
<dbReference type="PANTHER" id="PTHR38479">
    <property type="entry name" value="LMO0824 PROTEIN"/>
    <property type="match status" value="1"/>
</dbReference>
<comment type="caution">
    <text evidence="1">The sequence shown here is derived from an EMBL/GenBank/DDBJ whole genome shotgun (WGS) entry which is preliminary data.</text>
</comment>
<proteinExistence type="predicted"/>